<organism evidence="3 4">
    <name type="scientific">Acidovorax bellezanensis</name>
    <dbReference type="NCBI Taxonomy" id="2976702"/>
    <lineage>
        <taxon>Bacteria</taxon>
        <taxon>Pseudomonadati</taxon>
        <taxon>Pseudomonadota</taxon>
        <taxon>Betaproteobacteria</taxon>
        <taxon>Burkholderiales</taxon>
        <taxon>Comamonadaceae</taxon>
        <taxon>Acidovorax</taxon>
    </lineage>
</organism>
<comment type="caution">
    <text evidence="3">The sequence shown here is derived from an EMBL/GenBank/DDBJ whole genome shotgun (WGS) entry which is preliminary data.</text>
</comment>
<gene>
    <name evidence="3" type="ORF">N0K08_10355</name>
</gene>
<dbReference type="Pfam" id="PF20432">
    <property type="entry name" value="Xre-like-HTH"/>
    <property type="match status" value="1"/>
</dbReference>
<sequence>MATTAHPLHPTAKTRPAAGRARMVMDYTDAFALPILERIDRVKMGIPAQNVPTVAADLSLTTERYASILGLPKSTVARKIKNNEMLPQDQSERMLRVMRLIGLVERLVSDYGDPKGFVPATWFGHWIEQPNPALNGRKPSEFLDTATGAELVESLLNKMVSGAYA</sequence>
<evidence type="ECO:0000313" key="4">
    <source>
        <dbReference type="Proteomes" id="UP001525968"/>
    </source>
</evidence>
<evidence type="ECO:0000313" key="3">
    <source>
        <dbReference type="EMBL" id="MCT9811035.1"/>
    </source>
</evidence>
<keyword evidence="4" id="KW-1185">Reference proteome</keyword>
<reference evidence="3 4" key="1">
    <citation type="submission" date="2022-09" db="EMBL/GenBank/DDBJ databases">
        <title>Draft genome of isolate Be4.</title>
        <authorList>
            <person name="Sanchez-Castro I."/>
            <person name="Martinez-Rodriguez P."/>
            <person name="Descostes M."/>
            <person name="Merroun M."/>
        </authorList>
    </citation>
    <scope>NUCLEOTIDE SEQUENCE [LARGE SCALE GENOMIC DNA]</scope>
    <source>
        <strain evidence="3 4">Be4</strain>
    </source>
</reference>
<feature type="domain" description="Antitoxin Xre/MbcA/ParS-like toxin-binding" evidence="1">
    <location>
        <begin position="121"/>
        <end position="159"/>
    </location>
</feature>
<feature type="domain" description="Antitoxin Xre-like helix-turn-helix" evidence="2">
    <location>
        <begin position="38"/>
        <end position="99"/>
    </location>
</feature>
<dbReference type="EMBL" id="JAODYH010000004">
    <property type="protein sequence ID" value="MCT9811035.1"/>
    <property type="molecule type" value="Genomic_DNA"/>
</dbReference>
<evidence type="ECO:0000259" key="2">
    <source>
        <dbReference type="Pfam" id="PF20432"/>
    </source>
</evidence>
<accession>A0ABT2PKM5</accession>
<dbReference type="InterPro" id="IPR046847">
    <property type="entry name" value="Xre-like_HTH"/>
</dbReference>
<dbReference type="InterPro" id="IPR024467">
    <property type="entry name" value="Xre/MbcA/ParS-like_toxin-bd"/>
</dbReference>
<dbReference type="RefSeq" id="WP_261500202.1">
    <property type="nucleotide sequence ID" value="NZ_JAODYH010000004.1"/>
</dbReference>
<evidence type="ECO:0000259" key="1">
    <source>
        <dbReference type="Pfam" id="PF09722"/>
    </source>
</evidence>
<dbReference type="Pfam" id="PF09722">
    <property type="entry name" value="Xre_MbcA_ParS_C"/>
    <property type="match status" value="1"/>
</dbReference>
<protein>
    <submittedName>
        <fullName evidence="3">DUF2384 domain-containing protein</fullName>
    </submittedName>
</protein>
<name>A0ABT2PKM5_9BURK</name>
<proteinExistence type="predicted"/>
<dbReference type="Proteomes" id="UP001525968">
    <property type="component" value="Unassembled WGS sequence"/>
</dbReference>